<gene>
    <name evidence="1" type="ORF">F5144DRAFT_561881</name>
</gene>
<proteinExistence type="predicted"/>
<keyword evidence="2" id="KW-1185">Reference proteome</keyword>
<evidence type="ECO:0000313" key="1">
    <source>
        <dbReference type="EMBL" id="KAH6640857.1"/>
    </source>
</evidence>
<comment type="caution">
    <text evidence="1">The sequence shown here is derived from an EMBL/GenBank/DDBJ whole genome shotgun (WGS) entry which is preliminary data.</text>
</comment>
<protein>
    <submittedName>
        <fullName evidence="1">Uncharacterized protein</fullName>
    </submittedName>
</protein>
<accession>A0ACB7PGZ2</accession>
<reference evidence="1 2" key="1">
    <citation type="journal article" date="2021" name="Nat. Commun.">
        <title>Genetic determinants of endophytism in the Arabidopsis root mycobiome.</title>
        <authorList>
            <person name="Mesny F."/>
            <person name="Miyauchi S."/>
            <person name="Thiergart T."/>
            <person name="Pickel B."/>
            <person name="Atanasova L."/>
            <person name="Karlsson M."/>
            <person name="Huettel B."/>
            <person name="Barry K.W."/>
            <person name="Haridas S."/>
            <person name="Chen C."/>
            <person name="Bauer D."/>
            <person name="Andreopoulos W."/>
            <person name="Pangilinan J."/>
            <person name="LaButti K."/>
            <person name="Riley R."/>
            <person name="Lipzen A."/>
            <person name="Clum A."/>
            <person name="Drula E."/>
            <person name="Henrissat B."/>
            <person name="Kohler A."/>
            <person name="Grigoriev I.V."/>
            <person name="Martin F.M."/>
            <person name="Hacquard S."/>
        </authorList>
    </citation>
    <scope>NUCLEOTIDE SEQUENCE [LARGE SCALE GENOMIC DNA]</scope>
    <source>
        <strain evidence="1 2">MPI-SDFR-AT-0079</strain>
    </source>
</reference>
<name>A0ACB7PGZ2_9PEZI</name>
<evidence type="ECO:0000313" key="2">
    <source>
        <dbReference type="Proteomes" id="UP000724584"/>
    </source>
</evidence>
<sequence>MRSTAGLAISFAVLMASPVLAKCKPVCHADKCARAVTGTRQGPEFTSKAKSDCSSFVVTTSYGHTITITADTTASGDKTIPTYASACSSPAGYASACSCYGITSHVVTETDKTTTVTVTSVPTSESSSSSSSSESSTSSPEPTSSTSSAESTSSVESTSSTEPTSTSSAAPEPTGCTEGLTACGTTCLDLKNDPENCGGCGVKCSSGVCSNGACSTNSCTGQTCDTFTACGPGGSCVCASVAGGTGFCADGQTPCSGLADCETSADCPVGSVCAIGTCCSRNVCIVADTCGTSASPARLFRPRGASFASVGHPAGYVGIV</sequence>
<organism evidence="1 2">
    <name type="scientific">Chaetomium tenue</name>
    <dbReference type="NCBI Taxonomy" id="1854479"/>
    <lineage>
        <taxon>Eukaryota</taxon>
        <taxon>Fungi</taxon>
        <taxon>Dikarya</taxon>
        <taxon>Ascomycota</taxon>
        <taxon>Pezizomycotina</taxon>
        <taxon>Sordariomycetes</taxon>
        <taxon>Sordariomycetidae</taxon>
        <taxon>Sordariales</taxon>
        <taxon>Chaetomiaceae</taxon>
        <taxon>Chaetomium</taxon>
    </lineage>
</organism>
<dbReference type="EMBL" id="JAGIZQ010000002">
    <property type="protein sequence ID" value="KAH6640857.1"/>
    <property type="molecule type" value="Genomic_DNA"/>
</dbReference>
<dbReference type="Proteomes" id="UP000724584">
    <property type="component" value="Unassembled WGS sequence"/>
</dbReference>